<dbReference type="PANTHER" id="PTHR47933:SF46">
    <property type="entry name" value="REPEAT-LIKE SUPERFAMILY PROTEIN, PUTATIVE ISOFORM 1-RELATED"/>
    <property type="match status" value="1"/>
</dbReference>
<comment type="similarity">
    <text evidence="1">Belongs to the PPR family. P subfamily.</text>
</comment>
<sequence length="1063" mass="121209">MIAQSASVSDAISAVDFAIVRGIELDLGGYGTLIAKLMEFDQPRMALLLYRRNIAAIGIDSDPDILNSMAICFCKLGKFDDARTHFDKLMSMDCVPSKFVCSAILRDLHAQERFLEAFHYFARLSDAGVNMGFWLCNILIDGLCYKGCLNEAMEMFDIMQNRMHLQLTLHLYKSLFYCLCKRGYVIEAESLFSEMESQGFYIDKVMYTSVMNGYCKDRSMKMAMRVCLKMLKLGFKPDNYTCNTLIHGFVKMGLYDKAWVLYNQMYEWGLQPDVITYHIMISNYCKEGKLDCALTLLNNVSNNLVPSVHTYTVLIAALYKENRLMEVDELYKQMLDNGVVPDHVLSFILMKKCPKGQELQVAYTVLKAVAKNGCGVDPLSLSTSVTQNPSWDLNQAIELLLEKIVKSSTNLVNVAFGIYISALCEAGQTDIAFLCMDKMVSLGCKPLLFTFNSLVKCLCLEGLFEDAKVLIELMEDSGMVPNMKTYLIMVSEYCKRGNLDSSFDVLDQIDARGMKPSVAIYDTIIRCLSREKQILEAEDMFKRMLESGVDPDEVVYMTMINAYTTNGRVIEACQLFEKMIENSIQPGPHSYTALISGLVKTGMTDKGCMYLHRMLGDGLVPNAVLYTSLMNYFLRKGDFEFAFRLVDLMDRNQIEHDLITCITLVSGFGRHFTGRKRWYVVNRGSERARDMLFQLLHQRTHVPRKNNIRVSVDFLEGMKCFALKLMRKVIETQFMPNLYLYNGIIFGFCGAGRMQDAYDHFEMMQREGVRPNQVTFTILINGHIRDGKIDNAIRLFNNMSTDGFPPDRIAYNTLLKGLSQAGRLPDAFSILYRMQKSGFFPNRISYENLLRCLCASCLSNAAFKIFEEMVSHSYFPRPYSLNRLLYVLYKEKNLHEARMVLDMVHERGKPQFSFAADPAVFFDFIAITSLPLHLGFAQQVIAVNGKFPGPTVNATTINSVFVYVCNATTRWKAATDMGSNGVYSYCGFVSQPYEDIVILICDWYTRNYTALRTALDFEKDLRFQIEISLMGRDLIDTTLLFYMMTQSMKEFKSIQLSWEGAVR</sequence>
<dbReference type="Pfam" id="PF07732">
    <property type="entry name" value="Cu-oxidase_3"/>
    <property type="match status" value="1"/>
</dbReference>
<feature type="repeat" description="PPR" evidence="3">
    <location>
        <begin position="807"/>
        <end position="841"/>
    </location>
</feature>
<feature type="domain" description="Plastocyanin-like" evidence="4">
    <location>
        <begin position="937"/>
        <end position="969"/>
    </location>
</feature>
<dbReference type="Proteomes" id="UP000827721">
    <property type="component" value="Unassembled WGS sequence"/>
</dbReference>
<feature type="repeat" description="PPR" evidence="3">
    <location>
        <begin position="307"/>
        <end position="341"/>
    </location>
</feature>
<dbReference type="Pfam" id="PF01535">
    <property type="entry name" value="PPR"/>
    <property type="match status" value="6"/>
</dbReference>
<feature type="repeat" description="PPR" evidence="3">
    <location>
        <begin position="622"/>
        <end position="656"/>
    </location>
</feature>
<feature type="repeat" description="PPR" evidence="3">
    <location>
        <begin position="412"/>
        <end position="446"/>
    </location>
</feature>
<gene>
    <name evidence="5" type="ORF">JRO89_XS11G0154400</name>
</gene>
<feature type="repeat" description="PPR" evidence="3">
    <location>
        <begin position="737"/>
        <end position="771"/>
    </location>
</feature>
<dbReference type="InterPro" id="IPR002885">
    <property type="entry name" value="PPR_rpt"/>
</dbReference>
<keyword evidence="6" id="KW-1185">Reference proteome</keyword>
<reference evidence="5 6" key="1">
    <citation type="submission" date="2021-02" db="EMBL/GenBank/DDBJ databases">
        <title>Plant Genome Project.</title>
        <authorList>
            <person name="Zhang R.-G."/>
        </authorList>
    </citation>
    <scope>NUCLEOTIDE SEQUENCE [LARGE SCALE GENOMIC DNA]</scope>
    <source>
        <tissue evidence="5">Leaves</tissue>
    </source>
</reference>
<comment type="caution">
    <text evidence="5">The sequence shown here is derived from an EMBL/GenBank/DDBJ whole genome shotgun (WGS) entry which is preliminary data.</text>
</comment>
<dbReference type="InterPro" id="IPR051240">
    <property type="entry name" value="Mito_RNA-Proc/Resp"/>
</dbReference>
<evidence type="ECO:0000256" key="3">
    <source>
        <dbReference type="PROSITE-ProRule" id="PRU00708"/>
    </source>
</evidence>
<feature type="repeat" description="PPR" evidence="3">
    <location>
        <begin position="587"/>
        <end position="621"/>
    </location>
</feature>
<dbReference type="InterPro" id="IPR011707">
    <property type="entry name" value="Cu-oxidase-like_N"/>
</dbReference>
<dbReference type="PROSITE" id="PS51375">
    <property type="entry name" value="PPR"/>
    <property type="match status" value="17"/>
</dbReference>
<dbReference type="EMBL" id="JAFEMO010000011">
    <property type="protein sequence ID" value="KAH7557426.1"/>
    <property type="molecule type" value="Genomic_DNA"/>
</dbReference>
<accession>A0ABQ8HFM4</accession>
<dbReference type="InterPro" id="IPR011990">
    <property type="entry name" value="TPR-like_helical_dom_sf"/>
</dbReference>
<evidence type="ECO:0000256" key="2">
    <source>
        <dbReference type="ARBA" id="ARBA00022737"/>
    </source>
</evidence>
<evidence type="ECO:0000256" key="1">
    <source>
        <dbReference type="ARBA" id="ARBA00007626"/>
    </source>
</evidence>
<proteinExistence type="inferred from homology"/>
<feature type="repeat" description="PPR" evidence="3">
    <location>
        <begin position="273"/>
        <end position="303"/>
    </location>
</feature>
<feature type="repeat" description="PPR" evidence="3">
    <location>
        <begin position="238"/>
        <end position="272"/>
    </location>
</feature>
<keyword evidence="2" id="KW-0677">Repeat</keyword>
<evidence type="ECO:0000313" key="5">
    <source>
        <dbReference type="EMBL" id="KAH7557426.1"/>
    </source>
</evidence>
<evidence type="ECO:0000259" key="4">
    <source>
        <dbReference type="Pfam" id="PF07732"/>
    </source>
</evidence>
<dbReference type="SUPFAM" id="SSF81901">
    <property type="entry name" value="HCP-like"/>
    <property type="match status" value="1"/>
</dbReference>
<feature type="repeat" description="PPR" evidence="3">
    <location>
        <begin position="168"/>
        <end position="202"/>
    </location>
</feature>
<feature type="repeat" description="PPR" evidence="3">
    <location>
        <begin position="482"/>
        <end position="516"/>
    </location>
</feature>
<name>A0ABQ8HFM4_9ROSI</name>
<dbReference type="Pfam" id="PF13041">
    <property type="entry name" value="PPR_2"/>
    <property type="match status" value="7"/>
</dbReference>
<feature type="repeat" description="PPR" evidence="3">
    <location>
        <begin position="62"/>
        <end position="96"/>
    </location>
</feature>
<protein>
    <recommendedName>
        <fullName evidence="4">Plastocyanin-like domain-containing protein</fullName>
    </recommendedName>
</protein>
<feature type="repeat" description="PPR" evidence="3">
    <location>
        <begin position="517"/>
        <end position="551"/>
    </location>
</feature>
<feature type="repeat" description="PPR" evidence="3">
    <location>
        <begin position="552"/>
        <end position="586"/>
    </location>
</feature>
<feature type="repeat" description="PPR" evidence="3">
    <location>
        <begin position="447"/>
        <end position="481"/>
    </location>
</feature>
<dbReference type="NCBIfam" id="TIGR00756">
    <property type="entry name" value="PPR"/>
    <property type="match status" value="17"/>
</dbReference>
<feature type="repeat" description="PPR" evidence="3">
    <location>
        <begin position="772"/>
        <end position="806"/>
    </location>
</feature>
<dbReference type="PANTHER" id="PTHR47933">
    <property type="entry name" value="PENTATRICOPEPTIDE REPEAT-CONTAINING PROTEIN 1, MITOCHONDRIAL"/>
    <property type="match status" value="1"/>
</dbReference>
<feature type="repeat" description="PPR" evidence="3">
    <location>
        <begin position="203"/>
        <end position="237"/>
    </location>
</feature>
<evidence type="ECO:0000313" key="6">
    <source>
        <dbReference type="Proteomes" id="UP000827721"/>
    </source>
</evidence>
<feature type="repeat" description="PPR" evidence="3">
    <location>
        <begin position="842"/>
        <end position="876"/>
    </location>
</feature>
<dbReference type="Gene3D" id="1.25.40.10">
    <property type="entry name" value="Tetratricopeptide repeat domain"/>
    <property type="match status" value="8"/>
</dbReference>
<organism evidence="5 6">
    <name type="scientific">Xanthoceras sorbifolium</name>
    <dbReference type="NCBI Taxonomy" id="99658"/>
    <lineage>
        <taxon>Eukaryota</taxon>
        <taxon>Viridiplantae</taxon>
        <taxon>Streptophyta</taxon>
        <taxon>Embryophyta</taxon>
        <taxon>Tracheophyta</taxon>
        <taxon>Spermatophyta</taxon>
        <taxon>Magnoliopsida</taxon>
        <taxon>eudicotyledons</taxon>
        <taxon>Gunneridae</taxon>
        <taxon>Pentapetalae</taxon>
        <taxon>rosids</taxon>
        <taxon>malvids</taxon>
        <taxon>Sapindales</taxon>
        <taxon>Sapindaceae</taxon>
        <taxon>Xanthoceroideae</taxon>
        <taxon>Xanthoceras</taxon>
    </lineage>
</organism>